<feature type="compositionally biased region" description="Basic and acidic residues" evidence="1">
    <location>
        <begin position="12"/>
        <end position="28"/>
    </location>
</feature>
<dbReference type="EMBL" id="JBHLVO010000003">
    <property type="protein sequence ID" value="MFC0270900.1"/>
    <property type="molecule type" value="Genomic_DNA"/>
</dbReference>
<keyword evidence="3" id="KW-1185">Reference proteome</keyword>
<sequence>MHQTHGMGYAEYSRHHDKRMEVEKSREMDYRKSQMIVNEFERKVIR</sequence>
<comment type="caution">
    <text evidence="2">The sequence shown here is derived from an EMBL/GenBank/DDBJ whole genome shotgun (WGS) entry which is preliminary data.</text>
</comment>
<gene>
    <name evidence="2" type="ORF">ACFFIX_05485</name>
</gene>
<evidence type="ECO:0000313" key="2">
    <source>
        <dbReference type="EMBL" id="MFC0270900.1"/>
    </source>
</evidence>
<reference evidence="2 3" key="1">
    <citation type="submission" date="2024-09" db="EMBL/GenBank/DDBJ databases">
        <authorList>
            <person name="Sun Q."/>
            <person name="Mori K."/>
        </authorList>
    </citation>
    <scope>NUCLEOTIDE SEQUENCE [LARGE SCALE GENOMIC DNA]</scope>
    <source>
        <strain evidence="2 3">CCM 7228</strain>
    </source>
</reference>
<feature type="region of interest" description="Disordered" evidence="1">
    <location>
        <begin position="1"/>
        <end position="28"/>
    </location>
</feature>
<dbReference type="Proteomes" id="UP001589854">
    <property type="component" value="Unassembled WGS sequence"/>
</dbReference>
<proteinExistence type="predicted"/>
<protein>
    <submittedName>
        <fullName evidence="2">Uncharacterized protein</fullName>
    </submittedName>
</protein>
<evidence type="ECO:0000256" key="1">
    <source>
        <dbReference type="SAM" id="MobiDB-lite"/>
    </source>
</evidence>
<dbReference type="InterPro" id="IPR058676">
    <property type="entry name" value="YuzK"/>
</dbReference>
<dbReference type="Pfam" id="PF26149">
    <property type="entry name" value="YuzK"/>
    <property type="match status" value="1"/>
</dbReference>
<evidence type="ECO:0000313" key="3">
    <source>
        <dbReference type="Proteomes" id="UP001589854"/>
    </source>
</evidence>
<accession>A0ABV6GB48</accession>
<organism evidence="2 3">
    <name type="scientific">Metabacillus herbersteinensis</name>
    <dbReference type="NCBI Taxonomy" id="283816"/>
    <lineage>
        <taxon>Bacteria</taxon>
        <taxon>Bacillati</taxon>
        <taxon>Bacillota</taxon>
        <taxon>Bacilli</taxon>
        <taxon>Bacillales</taxon>
        <taxon>Bacillaceae</taxon>
        <taxon>Metabacillus</taxon>
    </lineage>
</organism>
<name>A0ABV6GB48_9BACI</name>